<keyword evidence="1" id="KW-0732">Signal</keyword>
<protein>
    <submittedName>
        <fullName evidence="2">Uncharacterized protein</fullName>
    </submittedName>
</protein>
<reference evidence="2 3" key="1">
    <citation type="journal article" date="2018" name="BMC Genomics">
        <title>Genomic evidence for intraspecific hybridization in a clonal and extremely halotolerant yeast.</title>
        <authorList>
            <person name="Gostincar C."/>
            <person name="Stajich J.E."/>
            <person name="Zupancic J."/>
            <person name="Zalar P."/>
            <person name="Gunde-Cimerman N."/>
        </authorList>
    </citation>
    <scope>NUCLEOTIDE SEQUENCE [LARGE SCALE GENOMIC DNA]</scope>
    <source>
        <strain evidence="2 3">EXF-2788</strain>
    </source>
</reference>
<proteinExistence type="predicted"/>
<dbReference type="OrthoDB" id="5337308at2759"/>
<feature type="signal peptide" evidence="1">
    <location>
        <begin position="1"/>
        <end position="30"/>
    </location>
</feature>
<organism evidence="2 3">
    <name type="scientific">Hortaea werneckii</name>
    <name type="common">Black yeast</name>
    <name type="synonym">Cladosporium werneckii</name>
    <dbReference type="NCBI Taxonomy" id="91943"/>
    <lineage>
        <taxon>Eukaryota</taxon>
        <taxon>Fungi</taxon>
        <taxon>Dikarya</taxon>
        <taxon>Ascomycota</taxon>
        <taxon>Pezizomycotina</taxon>
        <taxon>Dothideomycetes</taxon>
        <taxon>Dothideomycetidae</taxon>
        <taxon>Mycosphaerellales</taxon>
        <taxon>Teratosphaeriaceae</taxon>
        <taxon>Hortaea</taxon>
    </lineage>
</organism>
<name>A0A3M7F5F9_HORWE</name>
<evidence type="ECO:0000256" key="1">
    <source>
        <dbReference type="SAM" id="SignalP"/>
    </source>
</evidence>
<sequence length="380" mass="42429">MAGFRNYPHAHRSTLAFLSILLAIAYVAWQAVLTEENPTGQLRRSSSKDRPPILLPPTSLVFDQSLPINQGLREDVNVRDASRLQERALFDGLKLKNLYNKYKKKGKELRCVLKGTKATSTPWTDYGALETWGWQLTEDDEAGDYSHVQKQCTGVDLGDLSAGTSVTWDHIETTEHTTNGKQVLYYATNAEYINVFFPAAGVIMANVNYGPGYKTSQGLGSLDPWPKDAPLPKIKQWSDIVALTWLHLTTTTGSHRPQNLRWLFRRIIRNDDTQNVIGYVCKQKRVGQARPKGATGPPWQAPVWPGLVVRREESGDEGDFFNALLATPNANGVVWLLAQHREQLGWKTVKSIRVWSDLPSSVVYSPSMLLEIGDVEGEGG</sequence>
<gene>
    <name evidence="2" type="ORF">D0861_07201</name>
</gene>
<dbReference type="Proteomes" id="UP000268823">
    <property type="component" value="Unassembled WGS sequence"/>
</dbReference>
<feature type="chain" id="PRO_5018202658" evidence="1">
    <location>
        <begin position="31"/>
        <end position="380"/>
    </location>
</feature>
<accession>A0A3M7F5F9</accession>
<evidence type="ECO:0000313" key="2">
    <source>
        <dbReference type="EMBL" id="RMY83927.1"/>
    </source>
</evidence>
<evidence type="ECO:0000313" key="3">
    <source>
        <dbReference type="Proteomes" id="UP000268823"/>
    </source>
</evidence>
<dbReference type="AlphaFoldDB" id="A0A3M7F5F9"/>
<dbReference type="EMBL" id="QWIR01000167">
    <property type="protein sequence ID" value="RMY83927.1"/>
    <property type="molecule type" value="Genomic_DNA"/>
</dbReference>
<comment type="caution">
    <text evidence="2">The sequence shown here is derived from an EMBL/GenBank/DDBJ whole genome shotgun (WGS) entry which is preliminary data.</text>
</comment>